<dbReference type="GO" id="GO:0016052">
    <property type="term" value="P:carbohydrate catabolic process"/>
    <property type="evidence" value="ECO:0007669"/>
    <property type="project" value="InterPro"/>
</dbReference>
<dbReference type="Proteomes" id="UP000006044">
    <property type="component" value="Unassembled WGS sequence"/>
</dbReference>
<dbReference type="AlphaFoldDB" id="K0XJC9"/>
<dbReference type="GO" id="GO:0030246">
    <property type="term" value="F:carbohydrate binding"/>
    <property type="evidence" value="ECO:0007669"/>
    <property type="project" value="InterPro"/>
</dbReference>
<dbReference type="Pfam" id="PF16011">
    <property type="entry name" value="CBM9_2"/>
    <property type="match status" value="1"/>
</dbReference>
<accession>K0XJC9</accession>
<evidence type="ECO:0000313" key="2">
    <source>
        <dbReference type="EMBL" id="EJZ63940.1"/>
    </source>
</evidence>
<comment type="caution">
    <text evidence="2">The sequence shown here is derived from an EMBL/GenBank/DDBJ whole genome shotgun (WGS) entry which is preliminary data.</text>
</comment>
<gene>
    <name evidence="2" type="ORF">HMPREF9448_01779</name>
</gene>
<protein>
    <recommendedName>
        <fullName evidence="1">Carbohydrate-binding domain-containing protein</fullName>
    </recommendedName>
</protein>
<dbReference type="GO" id="GO:0004553">
    <property type="term" value="F:hydrolase activity, hydrolyzing O-glycosyl compounds"/>
    <property type="evidence" value="ECO:0007669"/>
    <property type="project" value="InterPro"/>
</dbReference>
<evidence type="ECO:0000259" key="1">
    <source>
        <dbReference type="Pfam" id="PF16011"/>
    </source>
</evidence>
<feature type="domain" description="Carbohydrate-binding" evidence="1">
    <location>
        <begin position="27"/>
        <end position="215"/>
    </location>
</feature>
<dbReference type="RefSeq" id="WP_008862238.1">
    <property type="nucleotide sequence ID" value="NZ_CAXSNY010000006.1"/>
</dbReference>
<dbReference type="CDD" id="cd09620">
    <property type="entry name" value="CBM9_like_3"/>
    <property type="match status" value="1"/>
</dbReference>
<dbReference type="HOGENOM" id="CLU_106157_0_0_10"/>
<sequence length="216" mass="24750">MKKVIEVPFVAGLCDKPLSQVSEILEAQGVRQAIDCVDWPNEFPYKPITSFYIARDKECLYINYFVKGNYLRAVNSTDNSPVWEDSCVEFFVQIPGEKYYYNFEFNCIGTALAARRTGREDAEHFSADKMAKIKRYSSVGNKPFCEMEGLFSWNLLVAIPFELIGLDGGQLPESLSANFYKCADGSSLPHYLSWSPIPIEKPDFHRPDYFGELRFR</sequence>
<reference evidence="2 3" key="1">
    <citation type="submission" date="2012-08" db="EMBL/GenBank/DDBJ databases">
        <title>The Genome Sequence of Barnesiella intestinihominis YIT 11860.</title>
        <authorList>
            <consortium name="The Broad Institute Genome Sequencing Platform"/>
            <person name="Earl A."/>
            <person name="Ward D."/>
            <person name="Feldgarden M."/>
            <person name="Gevers D."/>
            <person name="Morotomi M."/>
            <person name="Walker B."/>
            <person name="Young S.K."/>
            <person name="Zeng Q."/>
            <person name="Gargeya S."/>
            <person name="Fitzgerald M."/>
            <person name="Haas B."/>
            <person name="Abouelleil A."/>
            <person name="Alvarado L."/>
            <person name="Arachchi H.M."/>
            <person name="Berlin A.M."/>
            <person name="Chapman S.B."/>
            <person name="Goldberg J."/>
            <person name="Griggs A."/>
            <person name="Gujja S."/>
            <person name="Hansen M."/>
            <person name="Howarth C."/>
            <person name="Imamovic A."/>
            <person name="Larimer J."/>
            <person name="McCowen C."/>
            <person name="Montmayeur A."/>
            <person name="Murphy C."/>
            <person name="Neiman D."/>
            <person name="Pearson M."/>
            <person name="Priest M."/>
            <person name="Roberts A."/>
            <person name="Saif S."/>
            <person name="Shea T."/>
            <person name="Sisk P."/>
            <person name="Sykes S."/>
            <person name="Wortman J."/>
            <person name="Nusbaum C."/>
            <person name="Birren B."/>
        </authorList>
    </citation>
    <scope>NUCLEOTIDE SEQUENCE [LARGE SCALE GENOMIC DNA]</scope>
    <source>
        <strain evidence="2 3">YIT 11860</strain>
    </source>
</reference>
<dbReference type="PATRIC" id="fig|742726.3.peg.1865"/>
<dbReference type="eggNOG" id="COG3706">
    <property type="taxonomic scope" value="Bacteria"/>
</dbReference>
<organism evidence="2 3">
    <name type="scientific">Barnesiella intestinihominis YIT 11860</name>
    <dbReference type="NCBI Taxonomy" id="742726"/>
    <lineage>
        <taxon>Bacteria</taxon>
        <taxon>Pseudomonadati</taxon>
        <taxon>Bacteroidota</taxon>
        <taxon>Bacteroidia</taxon>
        <taxon>Bacteroidales</taxon>
        <taxon>Barnesiellaceae</taxon>
        <taxon>Barnesiella</taxon>
    </lineage>
</organism>
<dbReference type="STRING" id="742726.HMPREF9448_01779"/>
<dbReference type="GeneID" id="77849018"/>
<name>K0XJC9_9BACT</name>
<proteinExistence type="predicted"/>
<evidence type="ECO:0000313" key="3">
    <source>
        <dbReference type="Proteomes" id="UP000006044"/>
    </source>
</evidence>
<dbReference type="Gene3D" id="2.60.40.1190">
    <property type="match status" value="1"/>
</dbReference>
<dbReference type="SUPFAM" id="SSF49344">
    <property type="entry name" value="CBD9-like"/>
    <property type="match status" value="1"/>
</dbReference>
<keyword evidence="3" id="KW-1185">Reference proteome</keyword>
<dbReference type="EMBL" id="ADLE01000011">
    <property type="protein sequence ID" value="EJZ63940.1"/>
    <property type="molecule type" value="Genomic_DNA"/>
</dbReference>
<dbReference type="InterPro" id="IPR010502">
    <property type="entry name" value="Carb-bd_dom_fam9"/>
</dbReference>
<dbReference type="OrthoDB" id="9801646at2"/>